<sequence length="47" mass="4950">MLTYSCINRSTTHLYCTQHTAATISLCIHGTDSVSSTTGTTNGAPCK</sequence>
<reference evidence="1" key="2">
    <citation type="journal article" date="2015" name="Data Brief">
        <title>Shoot transcriptome of the giant reed, Arundo donax.</title>
        <authorList>
            <person name="Barrero R.A."/>
            <person name="Guerrero F.D."/>
            <person name="Moolhuijzen P."/>
            <person name="Goolsby J.A."/>
            <person name="Tidwell J."/>
            <person name="Bellgard S.E."/>
            <person name="Bellgard M.I."/>
        </authorList>
    </citation>
    <scope>NUCLEOTIDE SEQUENCE</scope>
    <source>
        <tissue evidence="1">Shoot tissue taken approximately 20 cm above the soil surface</tissue>
    </source>
</reference>
<accession>A0A0A9GB35</accession>
<evidence type="ECO:0000313" key="1">
    <source>
        <dbReference type="EMBL" id="JAE20634.1"/>
    </source>
</evidence>
<dbReference type="EMBL" id="GBRH01177262">
    <property type="protein sequence ID" value="JAE20634.1"/>
    <property type="molecule type" value="Transcribed_RNA"/>
</dbReference>
<name>A0A0A9GB35_ARUDO</name>
<protein>
    <submittedName>
        <fullName evidence="1">Uncharacterized protein</fullName>
    </submittedName>
</protein>
<organism evidence="1">
    <name type="scientific">Arundo donax</name>
    <name type="common">Giant reed</name>
    <name type="synonym">Donax arundinaceus</name>
    <dbReference type="NCBI Taxonomy" id="35708"/>
    <lineage>
        <taxon>Eukaryota</taxon>
        <taxon>Viridiplantae</taxon>
        <taxon>Streptophyta</taxon>
        <taxon>Embryophyta</taxon>
        <taxon>Tracheophyta</taxon>
        <taxon>Spermatophyta</taxon>
        <taxon>Magnoliopsida</taxon>
        <taxon>Liliopsida</taxon>
        <taxon>Poales</taxon>
        <taxon>Poaceae</taxon>
        <taxon>PACMAD clade</taxon>
        <taxon>Arundinoideae</taxon>
        <taxon>Arundineae</taxon>
        <taxon>Arundo</taxon>
    </lineage>
</organism>
<reference evidence="1" key="1">
    <citation type="submission" date="2014-09" db="EMBL/GenBank/DDBJ databases">
        <authorList>
            <person name="Magalhaes I.L.F."/>
            <person name="Oliveira U."/>
            <person name="Santos F.R."/>
            <person name="Vidigal T.H.D.A."/>
            <person name="Brescovit A.D."/>
            <person name="Santos A.J."/>
        </authorList>
    </citation>
    <scope>NUCLEOTIDE SEQUENCE</scope>
    <source>
        <tissue evidence="1">Shoot tissue taken approximately 20 cm above the soil surface</tissue>
    </source>
</reference>
<proteinExistence type="predicted"/>
<dbReference type="AlphaFoldDB" id="A0A0A9GB35"/>